<protein>
    <submittedName>
        <fullName evidence="2">GNAT family N-acetyltransferase</fullName>
    </submittedName>
</protein>
<evidence type="ECO:0000313" key="2">
    <source>
        <dbReference type="EMBL" id="MEY2344264.1"/>
    </source>
</evidence>
<dbReference type="AlphaFoldDB" id="A0ABD5M058"/>
<sequence>MRKITDWTTLEGNLVGLVPLSMEHASPLRELIAKDRPDELWFTTVPSVTTLKQDIEHKRQLQKQGVMLPFAVIDKRRERVVGVTTYMNVDNHTPRVEIGSTWYAKEVQRTGINTEAKYLLLKYALEDLQCIAVEFRTHILNQTSRRAIERLGAKLDGILRNHRLTTNGQRRDTCIYSITDYDWQAVKTHLEWLMKNTYNLLINIKIFLDINTIITIYLL</sequence>
<evidence type="ECO:0000259" key="1">
    <source>
        <dbReference type="PROSITE" id="PS51186"/>
    </source>
</evidence>
<proteinExistence type="predicted"/>
<gene>
    <name evidence="2" type="ORF">I3679_009495</name>
</gene>
<comment type="caution">
    <text evidence="2">The sequence shown here is derived from an EMBL/GenBank/DDBJ whole genome shotgun (WGS) entry which is preliminary data.</text>
</comment>
<dbReference type="Gene3D" id="3.40.630.30">
    <property type="match status" value="1"/>
</dbReference>
<dbReference type="InterPro" id="IPR016181">
    <property type="entry name" value="Acyl_CoA_acyltransferase"/>
</dbReference>
<dbReference type="EMBL" id="JADQCH020000001">
    <property type="protein sequence ID" value="MEY2344264.1"/>
    <property type="molecule type" value="Genomic_DNA"/>
</dbReference>
<organism evidence="2">
    <name type="scientific">Proteus mirabilis</name>
    <dbReference type="NCBI Taxonomy" id="584"/>
    <lineage>
        <taxon>Bacteria</taxon>
        <taxon>Pseudomonadati</taxon>
        <taxon>Pseudomonadota</taxon>
        <taxon>Gammaproteobacteria</taxon>
        <taxon>Enterobacterales</taxon>
        <taxon>Morganellaceae</taxon>
        <taxon>Proteus</taxon>
    </lineage>
</organism>
<dbReference type="PROSITE" id="PS51186">
    <property type="entry name" value="GNAT"/>
    <property type="match status" value="1"/>
</dbReference>
<dbReference type="SUPFAM" id="SSF55729">
    <property type="entry name" value="Acyl-CoA N-acyltransferases (Nat)"/>
    <property type="match status" value="1"/>
</dbReference>
<dbReference type="InterPro" id="IPR000182">
    <property type="entry name" value="GNAT_dom"/>
</dbReference>
<dbReference type="PANTHER" id="PTHR43610:SF1">
    <property type="entry name" value="N-ACETYLTRANSFERASE DOMAIN-CONTAINING PROTEIN"/>
    <property type="match status" value="1"/>
</dbReference>
<reference evidence="2" key="1">
    <citation type="submission" date="2021-05" db="EMBL/GenBank/DDBJ databases">
        <title>First report of NDM-5 and VEB-6 producing Proteus mirabilis isolated from blood of a sepsis patient in Kolkata, India.</title>
        <authorList>
            <person name="Halder G."/>
            <person name="Chaudhuri B."/>
            <person name="Dutta S."/>
        </authorList>
    </citation>
    <scope>NUCLEOTIDE SEQUENCE [LARGE SCALE GENOMIC DNA]</scope>
    <source>
        <strain evidence="2">7049</strain>
    </source>
</reference>
<dbReference type="Pfam" id="PF13302">
    <property type="entry name" value="Acetyltransf_3"/>
    <property type="match status" value="1"/>
</dbReference>
<name>A0ABD5M058_PROMI</name>
<dbReference type="PANTHER" id="PTHR43610">
    <property type="entry name" value="BLL6696 PROTEIN"/>
    <property type="match status" value="1"/>
</dbReference>
<feature type="domain" description="N-acetyltransferase" evidence="1">
    <location>
        <begin position="15"/>
        <end position="181"/>
    </location>
</feature>
<accession>A0ABD5M058</accession>